<proteinExistence type="predicted"/>
<keyword evidence="1" id="KW-1133">Transmembrane helix</keyword>
<reference evidence="3" key="2">
    <citation type="submission" date="2015-01" db="EMBL/GenBank/DDBJ databases">
        <title>Evolutionary Origins and Diversification of the Mycorrhizal Mutualists.</title>
        <authorList>
            <consortium name="DOE Joint Genome Institute"/>
            <consortium name="Mycorrhizal Genomics Consortium"/>
            <person name="Kohler A."/>
            <person name="Kuo A."/>
            <person name="Nagy L.G."/>
            <person name="Floudas D."/>
            <person name="Copeland A."/>
            <person name="Barry K.W."/>
            <person name="Cichocki N."/>
            <person name="Veneault-Fourrey C."/>
            <person name="LaButti K."/>
            <person name="Lindquist E.A."/>
            <person name="Lipzen A."/>
            <person name="Lundell T."/>
            <person name="Morin E."/>
            <person name="Murat C."/>
            <person name="Riley R."/>
            <person name="Ohm R."/>
            <person name="Sun H."/>
            <person name="Tunlid A."/>
            <person name="Henrissat B."/>
            <person name="Grigoriev I.V."/>
            <person name="Hibbett D.S."/>
            <person name="Martin F."/>
        </authorList>
    </citation>
    <scope>NUCLEOTIDE SEQUENCE [LARGE SCALE GENOMIC DNA]</scope>
    <source>
        <strain evidence="3">LaAM-08-1</strain>
    </source>
</reference>
<evidence type="ECO:0008006" key="4">
    <source>
        <dbReference type="Google" id="ProtNLM"/>
    </source>
</evidence>
<dbReference type="SUPFAM" id="SSF52540">
    <property type="entry name" value="P-loop containing nucleoside triphosphate hydrolases"/>
    <property type="match status" value="1"/>
</dbReference>
<name>A0A0C9WNA9_9AGAR</name>
<evidence type="ECO:0000313" key="2">
    <source>
        <dbReference type="EMBL" id="KIJ98929.1"/>
    </source>
</evidence>
<dbReference type="AlphaFoldDB" id="A0A0C9WNA9"/>
<accession>A0A0C9WNA9</accession>
<keyword evidence="1" id="KW-0472">Membrane</keyword>
<dbReference type="EMBL" id="KN838658">
    <property type="protein sequence ID" value="KIJ98929.1"/>
    <property type="molecule type" value="Genomic_DNA"/>
</dbReference>
<dbReference type="Gene3D" id="3.40.50.300">
    <property type="entry name" value="P-loop containing nucleotide triphosphate hydrolases"/>
    <property type="match status" value="1"/>
</dbReference>
<keyword evidence="1" id="KW-0812">Transmembrane</keyword>
<dbReference type="CDD" id="cd00882">
    <property type="entry name" value="Ras_like_GTPase"/>
    <property type="match status" value="1"/>
</dbReference>
<protein>
    <recommendedName>
        <fullName evidence="4">G domain-containing protein</fullName>
    </recommendedName>
</protein>
<dbReference type="Proteomes" id="UP000054477">
    <property type="component" value="Unassembled WGS sequence"/>
</dbReference>
<gene>
    <name evidence="2" type="ORF">K443DRAFT_680374</name>
</gene>
<dbReference type="OrthoDB" id="59699at2759"/>
<evidence type="ECO:0000256" key="1">
    <source>
        <dbReference type="SAM" id="Phobius"/>
    </source>
</evidence>
<feature type="transmembrane region" description="Helical" evidence="1">
    <location>
        <begin position="290"/>
        <end position="312"/>
    </location>
</feature>
<dbReference type="InterPro" id="IPR027417">
    <property type="entry name" value="P-loop_NTPase"/>
</dbReference>
<sequence>MFHSSMLPNASIWASTVRKEIRRFRILIVGRANAGKTTILQRVCNTTALPEIIAPNGDRIDLSTISPSAQRGEHDIESEMVFKSNPGFVFHDSRGFEAGGSSEFQMVKNFIANRAEQKNLSDRLHAIWYCIPTNDATRPITRAELDFFEELPVIVLFTKTDSMDSRTTKQLIKAGYTDEEAEQRAPIQGVVDFQERFCGILYQKKHPPTSHLFFREMQHPEADVGDLIRSTAEALASDKNLLQLFVSTQQTSLNLCIEYAIKRVLLDKLNTVSALQERLLSTKEKNNVRLVLPILQWIALICLLLIVMLRYIEKILGLRLWSNLGSLGGPQKIAKLGIAIAVIADYSFFLWDQAPSNTHVHMVLAYKKYKASCDETELQEAIKEAFQDYDHKDFPDKMVKIALNYRLCKIFYFLDTPVS</sequence>
<evidence type="ECO:0000313" key="3">
    <source>
        <dbReference type="Proteomes" id="UP000054477"/>
    </source>
</evidence>
<keyword evidence="3" id="KW-1185">Reference proteome</keyword>
<reference evidence="2 3" key="1">
    <citation type="submission" date="2014-04" db="EMBL/GenBank/DDBJ databases">
        <authorList>
            <consortium name="DOE Joint Genome Institute"/>
            <person name="Kuo A."/>
            <person name="Kohler A."/>
            <person name="Nagy L.G."/>
            <person name="Floudas D."/>
            <person name="Copeland A."/>
            <person name="Barry K.W."/>
            <person name="Cichocki N."/>
            <person name="Veneault-Fourrey C."/>
            <person name="LaButti K."/>
            <person name="Lindquist E.A."/>
            <person name="Lipzen A."/>
            <person name="Lundell T."/>
            <person name="Morin E."/>
            <person name="Murat C."/>
            <person name="Sun H."/>
            <person name="Tunlid A."/>
            <person name="Henrissat B."/>
            <person name="Grigoriev I.V."/>
            <person name="Hibbett D.S."/>
            <person name="Martin F."/>
            <person name="Nordberg H.P."/>
            <person name="Cantor M.N."/>
            <person name="Hua S.X."/>
        </authorList>
    </citation>
    <scope>NUCLEOTIDE SEQUENCE [LARGE SCALE GENOMIC DNA]</scope>
    <source>
        <strain evidence="2 3">LaAM-08-1</strain>
    </source>
</reference>
<organism evidence="2 3">
    <name type="scientific">Laccaria amethystina LaAM-08-1</name>
    <dbReference type="NCBI Taxonomy" id="1095629"/>
    <lineage>
        <taxon>Eukaryota</taxon>
        <taxon>Fungi</taxon>
        <taxon>Dikarya</taxon>
        <taxon>Basidiomycota</taxon>
        <taxon>Agaricomycotina</taxon>
        <taxon>Agaricomycetes</taxon>
        <taxon>Agaricomycetidae</taxon>
        <taxon>Agaricales</taxon>
        <taxon>Agaricineae</taxon>
        <taxon>Hydnangiaceae</taxon>
        <taxon>Laccaria</taxon>
    </lineage>
</organism>
<dbReference type="HOGENOM" id="CLU_023805_6_2_1"/>